<dbReference type="EMBL" id="JAUZQC010000007">
    <property type="protein sequence ID" value="KAK5869155.1"/>
    <property type="molecule type" value="Genomic_DNA"/>
</dbReference>
<feature type="region of interest" description="Disordered" evidence="1">
    <location>
        <begin position="1"/>
        <end position="49"/>
    </location>
</feature>
<name>A0AAN7XZW0_ELEMC</name>
<evidence type="ECO:0000313" key="2">
    <source>
        <dbReference type="EMBL" id="KAK5869155.1"/>
    </source>
</evidence>
<evidence type="ECO:0000313" key="3">
    <source>
        <dbReference type="Proteomes" id="UP001346869"/>
    </source>
</evidence>
<evidence type="ECO:0000256" key="1">
    <source>
        <dbReference type="SAM" id="MobiDB-lite"/>
    </source>
</evidence>
<dbReference type="Proteomes" id="UP001346869">
    <property type="component" value="Unassembled WGS sequence"/>
</dbReference>
<keyword evidence="3" id="KW-1185">Reference proteome</keyword>
<protein>
    <submittedName>
        <fullName evidence="2">Uncharacterized protein</fullName>
    </submittedName>
</protein>
<reference evidence="2 3" key="1">
    <citation type="journal article" date="2023" name="Genes (Basel)">
        <title>Chromosome-Level Genome Assembly and Circadian Gene Repertoire of the Patagonia Blennie Eleginops maclovinus-The Closest Ancestral Proxy of Antarctic Cryonotothenioids.</title>
        <authorList>
            <person name="Cheng C.C."/>
            <person name="Rivera-Colon A.G."/>
            <person name="Minhas B.F."/>
            <person name="Wilson L."/>
            <person name="Rayamajhi N."/>
            <person name="Vargas-Chacoff L."/>
            <person name="Catchen J.M."/>
        </authorList>
    </citation>
    <scope>NUCLEOTIDE SEQUENCE [LARGE SCALE GENOMIC DNA]</scope>
    <source>
        <strain evidence="2">JMC-PN-2008</strain>
    </source>
</reference>
<accession>A0AAN7XZW0</accession>
<dbReference type="AlphaFoldDB" id="A0AAN7XZW0"/>
<gene>
    <name evidence="2" type="ORF">PBY51_010107</name>
</gene>
<comment type="caution">
    <text evidence="2">The sequence shown here is derived from an EMBL/GenBank/DDBJ whole genome shotgun (WGS) entry which is preliminary data.</text>
</comment>
<feature type="compositionally biased region" description="Acidic residues" evidence="1">
    <location>
        <begin position="11"/>
        <end position="22"/>
    </location>
</feature>
<proteinExistence type="predicted"/>
<sequence length="83" mass="9031">MLIFLSSITSGEEEEEEEEEGEVVSGGNRELDGYHHQPPPARILSTDSISRPAVTAAGTQRPFYAPKRCICTVETPGVLLKSD</sequence>
<organism evidence="2 3">
    <name type="scientific">Eleginops maclovinus</name>
    <name type="common">Patagonian blennie</name>
    <name type="synonym">Eleginus maclovinus</name>
    <dbReference type="NCBI Taxonomy" id="56733"/>
    <lineage>
        <taxon>Eukaryota</taxon>
        <taxon>Metazoa</taxon>
        <taxon>Chordata</taxon>
        <taxon>Craniata</taxon>
        <taxon>Vertebrata</taxon>
        <taxon>Euteleostomi</taxon>
        <taxon>Actinopterygii</taxon>
        <taxon>Neopterygii</taxon>
        <taxon>Teleostei</taxon>
        <taxon>Neoteleostei</taxon>
        <taxon>Acanthomorphata</taxon>
        <taxon>Eupercaria</taxon>
        <taxon>Perciformes</taxon>
        <taxon>Notothenioidei</taxon>
        <taxon>Eleginopidae</taxon>
        <taxon>Eleginops</taxon>
    </lineage>
</organism>
<reference evidence="2 3" key="2">
    <citation type="journal article" date="2023" name="Mol. Biol. Evol.">
        <title>Genomics of Secondarily Temperate Adaptation in the Only Non-Antarctic Icefish.</title>
        <authorList>
            <person name="Rivera-Colon A.G."/>
            <person name="Rayamajhi N."/>
            <person name="Minhas B.F."/>
            <person name="Madrigal G."/>
            <person name="Bilyk K.T."/>
            <person name="Yoon V."/>
            <person name="Hune M."/>
            <person name="Gregory S."/>
            <person name="Cheng C.H.C."/>
            <person name="Catchen J.M."/>
        </authorList>
    </citation>
    <scope>NUCLEOTIDE SEQUENCE [LARGE SCALE GENOMIC DNA]</scope>
    <source>
        <strain evidence="2">JMC-PN-2008</strain>
    </source>
</reference>